<dbReference type="OrthoDB" id="5296287at2759"/>
<sequence length="501" mass="55690">MTNKTPNTEAGEKEKGEDIIEKCIGAFGRWQIWVCCLAGIAKFPTSWHMMSIIFLAPPIKTTCVDSNVTDFCSTECPGIEFDTTIFASTITTEWHLVCDKKYLVSMSQSLLMLGILLGSVLFGYLSDRFGRQKPMVFAIALQSIAGLIEAFSPWFSLFVIMRFIAAVATAGTLLISFVLLMEVVGTKYRMILGCLSHVPYFIGHASMVAISYYLRDWREFQIAISAPTIILLLYFWVLPESPRWQLSMGRKEEATYVLKKAAAYNKRPIDGIDRDITAYLQKHSMNDKDTKKGNLLDLVKTKIILRYTVLMCICWLVSGFCYYGANQYMGQLGGDIFLNVALSALIQLPSNFFACWSATVWGRKKTLMFAYTIASMALGGLSILPKDPTWLKPAFACLGIFGVTLSFVTIYTYSIELFPTFMRNAAMGATSMFARLGSMLAPFAAALGGGTDNWLPPTIFSVACTVASLACLKLPETLGKDLPETVEDTEMLEMKKTKNDC</sequence>
<protein>
    <recommendedName>
        <fullName evidence="6">Major facilitator superfamily (MFS) profile domain-containing protein</fullName>
    </recommendedName>
</protein>
<evidence type="ECO:0000256" key="3">
    <source>
        <dbReference type="ARBA" id="ARBA00022989"/>
    </source>
</evidence>
<evidence type="ECO:0000259" key="6">
    <source>
        <dbReference type="PROSITE" id="PS50850"/>
    </source>
</evidence>
<dbReference type="AlphaFoldDB" id="A0A653CDC1"/>
<evidence type="ECO:0000313" key="7">
    <source>
        <dbReference type="EMBL" id="VEN45709.1"/>
    </source>
</evidence>
<dbReference type="InterPro" id="IPR020846">
    <property type="entry name" value="MFS_dom"/>
</dbReference>
<feature type="domain" description="Major facilitator superfamily (MFS) profile" evidence="6">
    <location>
        <begin position="51"/>
        <end position="479"/>
    </location>
</feature>
<dbReference type="GO" id="GO:0022857">
    <property type="term" value="F:transmembrane transporter activity"/>
    <property type="evidence" value="ECO:0007669"/>
    <property type="project" value="InterPro"/>
</dbReference>
<dbReference type="PANTHER" id="PTHR24064">
    <property type="entry name" value="SOLUTE CARRIER FAMILY 22 MEMBER"/>
    <property type="match status" value="1"/>
</dbReference>
<dbReference type="EMBL" id="CAACVG010007486">
    <property type="protein sequence ID" value="VEN45709.1"/>
    <property type="molecule type" value="Genomic_DNA"/>
</dbReference>
<feature type="transmembrane region" description="Helical" evidence="5">
    <location>
        <begin position="337"/>
        <end position="356"/>
    </location>
</feature>
<feature type="transmembrane region" description="Helical" evidence="5">
    <location>
        <begin position="390"/>
        <end position="413"/>
    </location>
</feature>
<feature type="transmembrane region" description="Helical" evidence="5">
    <location>
        <begin position="160"/>
        <end position="180"/>
    </location>
</feature>
<feature type="transmembrane region" description="Helical" evidence="5">
    <location>
        <begin position="304"/>
        <end position="325"/>
    </location>
</feature>
<dbReference type="InterPro" id="IPR005828">
    <property type="entry name" value="MFS_sugar_transport-like"/>
</dbReference>
<evidence type="ECO:0000313" key="8">
    <source>
        <dbReference type="Proteomes" id="UP000410492"/>
    </source>
</evidence>
<keyword evidence="4 5" id="KW-0472">Membrane</keyword>
<evidence type="ECO:0000256" key="1">
    <source>
        <dbReference type="ARBA" id="ARBA00004141"/>
    </source>
</evidence>
<evidence type="ECO:0000256" key="4">
    <source>
        <dbReference type="ARBA" id="ARBA00023136"/>
    </source>
</evidence>
<proteinExistence type="predicted"/>
<dbReference type="Pfam" id="PF00083">
    <property type="entry name" value="Sugar_tr"/>
    <property type="match status" value="1"/>
</dbReference>
<dbReference type="SUPFAM" id="SSF103473">
    <property type="entry name" value="MFS general substrate transporter"/>
    <property type="match status" value="1"/>
</dbReference>
<evidence type="ECO:0000256" key="2">
    <source>
        <dbReference type="ARBA" id="ARBA00022692"/>
    </source>
</evidence>
<accession>A0A653CDC1</accession>
<feature type="transmembrane region" description="Helical" evidence="5">
    <location>
        <begin position="220"/>
        <end position="238"/>
    </location>
</feature>
<keyword evidence="8" id="KW-1185">Reference proteome</keyword>
<name>A0A653CDC1_CALMS</name>
<keyword evidence="2 5" id="KW-0812">Transmembrane</keyword>
<feature type="transmembrane region" description="Helical" evidence="5">
    <location>
        <begin position="368"/>
        <end position="384"/>
    </location>
</feature>
<dbReference type="CDD" id="cd17317">
    <property type="entry name" value="MFS_SLC22"/>
    <property type="match status" value="1"/>
</dbReference>
<feature type="transmembrane region" description="Helical" evidence="5">
    <location>
        <begin position="192"/>
        <end position="214"/>
    </location>
</feature>
<dbReference type="InterPro" id="IPR036259">
    <property type="entry name" value="MFS_trans_sf"/>
</dbReference>
<feature type="transmembrane region" description="Helical" evidence="5">
    <location>
        <begin position="136"/>
        <end position="154"/>
    </location>
</feature>
<organism evidence="7 8">
    <name type="scientific">Callosobruchus maculatus</name>
    <name type="common">Southern cowpea weevil</name>
    <name type="synonym">Pulse bruchid</name>
    <dbReference type="NCBI Taxonomy" id="64391"/>
    <lineage>
        <taxon>Eukaryota</taxon>
        <taxon>Metazoa</taxon>
        <taxon>Ecdysozoa</taxon>
        <taxon>Arthropoda</taxon>
        <taxon>Hexapoda</taxon>
        <taxon>Insecta</taxon>
        <taxon>Pterygota</taxon>
        <taxon>Neoptera</taxon>
        <taxon>Endopterygota</taxon>
        <taxon>Coleoptera</taxon>
        <taxon>Polyphaga</taxon>
        <taxon>Cucujiformia</taxon>
        <taxon>Chrysomeloidea</taxon>
        <taxon>Chrysomelidae</taxon>
        <taxon>Bruchinae</taxon>
        <taxon>Bruchini</taxon>
        <taxon>Callosobruchus</taxon>
    </lineage>
</organism>
<reference evidence="7 8" key="1">
    <citation type="submission" date="2019-01" db="EMBL/GenBank/DDBJ databases">
        <authorList>
            <person name="Sayadi A."/>
        </authorList>
    </citation>
    <scope>NUCLEOTIDE SEQUENCE [LARGE SCALE GENOMIC DNA]</scope>
</reference>
<dbReference type="Proteomes" id="UP000410492">
    <property type="component" value="Unassembled WGS sequence"/>
</dbReference>
<dbReference type="Gene3D" id="1.20.1250.20">
    <property type="entry name" value="MFS general substrate transporter like domains"/>
    <property type="match status" value="1"/>
</dbReference>
<dbReference type="GO" id="GO:0016020">
    <property type="term" value="C:membrane"/>
    <property type="evidence" value="ECO:0007669"/>
    <property type="project" value="UniProtKB-SubCell"/>
</dbReference>
<comment type="subcellular location">
    <subcellularLocation>
        <location evidence="1">Membrane</location>
        <topology evidence="1">Multi-pass membrane protein</topology>
    </subcellularLocation>
</comment>
<evidence type="ECO:0000256" key="5">
    <source>
        <dbReference type="SAM" id="Phobius"/>
    </source>
</evidence>
<keyword evidence="3 5" id="KW-1133">Transmembrane helix</keyword>
<feature type="transmembrane region" description="Helical" evidence="5">
    <location>
        <begin position="102"/>
        <end position="124"/>
    </location>
</feature>
<gene>
    <name evidence="7" type="ORF">CALMAC_LOCUS8073</name>
</gene>
<dbReference type="PROSITE" id="PS50850">
    <property type="entry name" value="MFS"/>
    <property type="match status" value="1"/>
</dbReference>